<organism evidence="2 3">
    <name type="scientific">Nocardia higoensis</name>
    <dbReference type="NCBI Taxonomy" id="228599"/>
    <lineage>
        <taxon>Bacteria</taxon>
        <taxon>Bacillati</taxon>
        <taxon>Actinomycetota</taxon>
        <taxon>Actinomycetes</taxon>
        <taxon>Mycobacteriales</taxon>
        <taxon>Nocardiaceae</taxon>
        <taxon>Nocardia</taxon>
    </lineage>
</organism>
<dbReference type="RefSeq" id="WP_195000194.1">
    <property type="nucleotide sequence ID" value="NZ_JADLQN010000001.1"/>
</dbReference>
<dbReference type="EMBL" id="JADLQN010000001">
    <property type="protein sequence ID" value="MBF6353258.1"/>
    <property type="molecule type" value="Genomic_DNA"/>
</dbReference>
<dbReference type="Proteomes" id="UP000707731">
    <property type="component" value="Unassembled WGS sequence"/>
</dbReference>
<evidence type="ECO:0000313" key="2">
    <source>
        <dbReference type="EMBL" id="MBF6353258.1"/>
    </source>
</evidence>
<sequence length="54" mass="5589">MEADAIRTTLAMGVAAAVLAAGFVVSQRAVSTETARSVADAQQAHDRARTDSSR</sequence>
<name>A0ABS0D438_9NOCA</name>
<protein>
    <submittedName>
        <fullName evidence="2">Uncharacterized protein</fullName>
    </submittedName>
</protein>
<reference evidence="2 3" key="1">
    <citation type="submission" date="2020-10" db="EMBL/GenBank/DDBJ databases">
        <title>Identification of Nocardia species via Next-generation sequencing and recognition of intraspecies genetic diversity.</title>
        <authorList>
            <person name="Li P."/>
            <person name="Li P."/>
            <person name="Lu B."/>
        </authorList>
    </citation>
    <scope>NUCLEOTIDE SEQUENCE [LARGE SCALE GENOMIC DNA]</scope>
    <source>
        <strain evidence="2 3">BJ06-0143</strain>
    </source>
</reference>
<comment type="caution">
    <text evidence="2">The sequence shown here is derived from an EMBL/GenBank/DDBJ whole genome shotgun (WGS) entry which is preliminary data.</text>
</comment>
<keyword evidence="3" id="KW-1185">Reference proteome</keyword>
<evidence type="ECO:0000313" key="3">
    <source>
        <dbReference type="Proteomes" id="UP000707731"/>
    </source>
</evidence>
<feature type="region of interest" description="Disordered" evidence="1">
    <location>
        <begin position="34"/>
        <end position="54"/>
    </location>
</feature>
<accession>A0ABS0D438</accession>
<evidence type="ECO:0000256" key="1">
    <source>
        <dbReference type="SAM" id="MobiDB-lite"/>
    </source>
</evidence>
<feature type="compositionally biased region" description="Basic and acidic residues" evidence="1">
    <location>
        <begin position="43"/>
        <end position="54"/>
    </location>
</feature>
<gene>
    <name evidence="2" type="ORF">IU449_01615</name>
</gene>
<proteinExistence type="predicted"/>